<gene>
    <name evidence="3" type="ORF">ACFPRK_22040</name>
</gene>
<comment type="similarity">
    <text evidence="1">Belongs to the universal stress protein A family.</text>
</comment>
<dbReference type="InterPro" id="IPR014729">
    <property type="entry name" value="Rossmann-like_a/b/a_fold"/>
</dbReference>
<accession>A0ABW0B7P9</accession>
<dbReference type="PRINTS" id="PR01438">
    <property type="entry name" value="UNVRSLSTRESS"/>
</dbReference>
<evidence type="ECO:0000313" key="3">
    <source>
        <dbReference type="EMBL" id="MFC5173245.1"/>
    </source>
</evidence>
<dbReference type="SUPFAM" id="SSF52402">
    <property type="entry name" value="Adenine nucleotide alpha hydrolases-like"/>
    <property type="match status" value="2"/>
</dbReference>
<dbReference type="RefSeq" id="WP_065848584.1">
    <property type="nucleotide sequence ID" value="NZ_JBHSKI010000009.1"/>
</dbReference>
<proteinExistence type="inferred from homology"/>
<dbReference type="PANTHER" id="PTHR46553:SF3">
    <property type="entry name" value="ADENINE NUCLEOTIDE ALPHA HYDROLASES-LIKE SUPERFAMILY PROTEIN"/>
    <property type="match status" value="1"/>
</dbReference>
<comment type="caution">
    <text evidence="3">The sequence shown here is derived from an EMBL/GenBank/DDBJ whole genome shotgun (WGS) entry which is preliminary data.</text>
</comment>
<dbReference type="Proteomes" id="UP001596208">
    <property type="component" value="Unassembled WGS sequence"/>
</dbReference>
<evidence type="ECO:0000256" key="1">
    <source>
        <dbReference type="ARBA" id="ARBA00008791"/>
    </source>
</evidence>
<dbReference type="Gene3D" id="3.40.50.620">
    <property type="entry name" value="HUPs"/>
    <property type="match status" value="2"/>
</dbReference>
<feature type="domain" description="UspA" evidence="2">
    <location>
        <begin position="162"/>
        <end position="295"/>
    </location>
</feature>
<evidence type="ECO:0000313" key="4">
    <source>
        <dbReference type="Proteomes" id="UP001596208"/>
    </source>
</evidence>
<dbReference type="PANTHER" id="PTHR46553">
    <property type="entry name" value="ADENINE NUCLEOTIDE ALPHA HYDROLASES-LIKE SUPERFAMILY PROTEIN"/>
    <property type="match status" value="1"/>
</dbReference>
<dbReference type="InterPro" id="IPR006015">
    <property type="entry name" value="Universal_stress_UspA"/>
</dbReference>
<protein>
    <submittedName>
        <fullName evidence="3">Universal stress protein</fullName>
    </submittedName>
</protein>
<feature type="domain" description="UspA" evidence="2">
    <location>
        <begin position="1"/>
        <end position="136"/>
    </location>
</feature>
<dbReference type="InterPro" id="IPR006016">
    <property type="entry name" value="UspA"/>
</dbReference>
<organism evidence="3 4">
    <name type="scientific">Streptomyces mutomycini</name>
    <dbReference type="NCBI Taxonomy" id="284036"/>
    <lineage>
        <taxon>Bacteria</taxon>
        <taxon>Bacillati</taxon>
        <taxon>Actinomycetota</taxon>
        <taxon>Actinomycetes</taxon>
        <taxon>Kitasatosporales</taxon>
        <taxon>Streptomycetaceae</taxon>
        <taxon>Streptomyces</taxon>
    </lineage>
</organism>
<keyword evidence="4" id="KW-1185">Reference proteome</keyword>
<dbReference type="Pfam" id="PF00582">
    <property type="entry name" value="Usp"/>
    <property type="match status" value="2"/>
</dbReference>
<sequence>MTHRVTVGLDGSQESRAAAEWAAGEAVLRGVPLRLVHAEEYPTTAAVPMAPEDVQQRWADALLDEVAGTLRGRHPGLEVTRLRRPGHPSAALALEGAEADVLVLGSRGLGMVAGFLIGSVGMATIAATEQPVVLVRAPASAQAHDAPAAALGEGRPAGGGGVVVGVDIHESCDAVLGFAFAEAARRGCALTAVHSWRMPSALLYPVLDPALRNDLVAEVTRSLGDMLLPYRHKFPSVDVIEKPVLGSAGEQLTAAAEGAELVVVGRRVRHAPLGQHIGHVAHAVMHHASPPVAVVAYEGQ</sequence>
<dbReference type="EMBL" id="JBHSKI010000009">
    <property type="protein sequence ID" value="MFC5173245.1"/>
    <property type="molecule type" value="Genomic_DNA"/>
</dbReference>
<name>A0ABW0B7P9_9ACTN</name>
<evidence type="ECO:0000259" key="2">
    <source>
        <dbReference type="Pfam" id="PF00582"/>
    </source>
</evidence>
<reference evidence="4" key="1">
    <citation type="journal article" date="2019" name="Int. J. Syst. Evol. Microbiol.">
        <title>The Global Catalogue of Microorganisms (GCM) 10K type strain sequencing project: providing services to taxonomists for standard genome sequencing and annotation.</title>
        <authorList>
            <consortium name="The Broad Institute Genomics Platform"/>
            <consortium name="The Broad Institute Genome Sequencing Center for Infectious Disease"/>
            <person name="Wu L."/>
            <person name="Ma J."/>
        </authorList>
    </citation>
    <scope>NUCLEOTIDE SEQUENCE [LARGE SCALE GENOMIC DNA]</scope>
    <source>
        <strain evidence="4">CGMCC 4.1721</strain>
    </source>
</reference>